<sequence length="286" mass="32537">MDYIVDLHTHSNITDGSCTPKELIDVAVKEKVKAIALTDHDNIGGLEEAAKYAKEKNIDFLKGIEISALYRDGRIIHILGIGIDPTNGVFSNAYRVMKEARQEGVKHLLSEIKKQGVDIPIEELKDKALGEYLDRYDIFRYFTRNKMYTTAQGIWDKYLDPVPYGDKELIKVEDAIKIIKEARGLSFLAHYNKTMGFAGLNAQEMEKEISYLVSLGLDGVERYYPTFNEEDHKYLDYLIEKYNLMCSGGADYHGSNRPEIKLGRGLNNNISTSYKLYEKIIAKLSS</sequence>
<dbReference type="SMART" id="SM00481">
    <property type="entry name" value="POLIIIAc"/>
    <property type="match status" value="1"/>
</dbReference>
<accession>D9SN99</accession>
<dbReference type="Pfam" id="PF02811">
    <property type="entry name" value="PHP"/>
    <property type="match status" value="1"/>
</dbReference>
<dbReference type="HOGENOM" id="CLU_067347_0_0_9"/>
<dbReference type="GO" id="GO:0035312">
    <property type="term" value="F:5'-3' DNA exonuclease activity"/>
    <property type="evidence" value="ECO:0007669"/>
    <property type="project" value="TreeGrafter"/>
</dbReference>
<dbReference type="CDD" id="cd07438">
    <property type="entry name" value="PHP_HisPPase_AMP"/>
    <property type="match status" value="1"/>
</dbReference>
<dbReference type="SUPFAM" id="SSF89550">
    <property type="entry name" value="PHP domain-like"/>
    <property type="match status" value="1"/>
</dbReference>
<dbReference type="EMBL" id="CP002160">
    <property type="protein sequence ID" value="ADL53891.1"/>
    <property type="molecule type" value="Genomic_DNA"/>
</dbReference>
<evidence type="ECO:0000259" key="1">
    <source>
        <dbReference type="SMART" id="SM00481"/>
    </source>
</evidence>
<dbReference type="KEGG" id="ccb:Clocel_4230"/>
<organism evidence="2 3">
    <name type="scientific">Clostridium cellulovorans (strain ATCC 35296 / DSM 3052 / OCM 3 / 743B)</name>
    <dbReference type="NCBI Taxonomy" id="573061"/>
    <lineage>
        <taxon>Bacteria</taxon>
        <taxon>Bacillati</taxon>
        <taxon>Bacillota</taxon>
        <taxon>Clostridia</taxon>
        <taxon>Eubacteriales</taxon>
        <taxon>Clostridiaceae</taxon>
        <taxon>Clostridium</taxon>
    </lineage>
</organism>
<proteinExistence type="predicted"/>
<evidence type="ECO:0000313" key="2">
    <source>
        <dbReference type="EMBL" id="ADL53891.1"/>
    </source>
</evidence>
<dbReference type="Gene3D" id="1.10.150.650">
    <property type="match status" value="1"/>
</dbReference>
<feature type="domain" description="Polymerase/histidinol phosphatase N-terminal" evidence="1">
    <location>
        <begin position="5"/>
        <end position="70"/>
    </location>
</feature>
<dbReference type="OrthoDB" id="9804333at2"/>
<dbReference type="Proteomes" id="UP000002730">
    <property type="component" value="Chromosome"/>
</dbReference>
<name>D9SN99_CLOC7</name>
<dbReference type="InterPro" id="IPR052018">
    <property type="entry name" value="PHP_domain"/>
</dbReference>
<dbReference type="InterPro" id="IPR004013">
    <property type="entry name" value="PHP_dom"/>
</dbReference>
<dbReference type="eggNOG" id="COG0613">
    <property type="taxonomic scope" value="Bacteria"/>
</dbReference>
<dbReference type="PANTHER" id="PTHR42924">
    <property type="entry name" value="EXONUCLEASE"/>
    <property type="match status" value="1"/>
</dbReference>
<evidence type="ECO:0000313" key="3">
    <source>
        <dbReference type="Proteomes" id="UP000002730"/>
    </source>
</evidence>
<dbReference type="AlphaFoldDB" id="D9SN99"/>
<dbReference type="InterPro" id="IPR016195">
    <property type="entry name" value="Pol/histidinol_Pase-like"/>
</dbReference>
<dbReference type="InterPro" id="IPR003141">
    <property type="entry name" value="Pol/His_phosphatase_N"/>
</dbReference>
<reference evidence="2 3" key="1">
    <citation type="submission" date="2010-08" db="EMBL/GenBank/DDBJ databases">
        <title>Complete sequence of Clostridium cellulovorans 743B.</title>
        <authorList>
            <consortium name="US DOE Joint Genome Institute"/>
            <person name="Lucas S."/>
            <person name="Copeland A."/>
            <person name="Lapidus A."/>
            <person name="Cheng J.-F."/>
            <person name="Bruce D."/>
            <person name="Goodwin L."/>
            <person name="Pitluck S."/>
            <person name="Chertkov O."/>
            <person name="Detter J.C."/>
            <person name="Han C."/>
            <person name="Tapia R."/>
            <person name="Land M."/>
            <person name="Hauser L."/>
            <person name="Chang Y.-J."/>
            <person name="Jeffries C."/>
            <person name="Kyrpides N."/>
            <person name="Ivanova N."/>
            <person name="Mikhailova N."/>
            <person name="Hemme C.L."/>
            <person name="Woyke T."/>
        </authorList>
    </citation>
    <scope>NUCLEOTIDE SEQUENCE [LARGE SCALE GENOMIC DNA]</scope>
    <source>
        <strain evidence="3">ATCC 35296 / DSM 3052 / OCM 3 / 743B</strain>
    </source>
</reference>
<gene>
    <name evidence="2" type="ordered locus">Clocel_4230</name>
</gene>
<dbReference type="RefSeq" id="WP_010074244.1">
    <property type="nucleotide sequence ID" value="NC_014393.1"/>
</dbReference>
<dbReference type="PANTHER" id="PTHR42924:SF3">
    <property type="entry name" value="POLYMERASE_HISTIDINOL PHOSPHATASE N-TERMINAL DOMAIN-CONTAINING PROTEIN"/>
    <property type="match status" value="1"/>
</dbReference>
<dbReference type="Gene3D" id="3.20.20.140">
    <property type="entry name" value="Metal-dependent hydrolases"/>
    <property type="match status" value="1"/>
</dbReference>
<dbReference type="GO" id="GO:0004534">
    <property type="term" value="F:5'-3' RNA exonuclease activity"/>
    <property type="evidence" value="ECO:0007669"/>
    <property type="project" value="TreeGrafter"/>
</dbReference>
<keyword evidence="3" id="KW-1185">Reference proteome</keyword>
<protein>
    <submittedName>
        <fullName evidence="2">PHP domain protein</fullName>
    </submittedName>
</protein>